<dbReference type="InterPro" id="IPR022880">
    <property type="entry name" value="DNApol_IV"/>
</dbReference>
<gene>
    <name evidence="12" type="primary">dinB</name>
    <name evidence="14" type="ORF">CJ218_07325</name>
</gene>
<comment type="catalytic activity">
    <reaction evidence="11 12">
        <text>DNA(n) + a 2'-deoxyribonucleoside 5'-triphosphate = DNA(n+1) + diphosphate</text>
        <dbReference type="Rhea" id="RHEA:22508"/>
        <dbReference type="Rhea" id="RHEA-COMP:17339"/>
        <dbReference type="Rhea" id="RHEA-COMP:17340"/>
        <dbReference type="ChEBI" id="CHEBI:33019"/>
        <dbReference type="ChEBI" id="CHEBI:61560"/>
        <dbReference type="ChEBI" id="CHEBI:173112"/>
        <dbReference type="EC" id="2.7.7.7"/>
    </reaction>
</comment>
<evidence type="ECO:0000256" key="3">
    <source>
        <dbReference type="ARBA" id="ARBA00022679"/>
    </source>
</evidence>
<keyword evidence="12" id="KW-0963">Cytoplasm</keyword>
<dbReference type="PANTHER" id="PTHR11076">
    <property type="entry name" value="DNA REPAIR POLYMERASE UMUC / TRANSFERASE FAMILY MEMBER"/>
    <property type="match status" value="1"/>
</dbReference>
<dbReference type="SUPFAM" id="SSF56672">
    <property type="entry name" value="DNA/RNA polymerases"/>
    <property type="match status" value="1"/>
</dbReference>
<proteinExistence type="inferred from homology"/>
<evidence type="ECO:0000256" key="8">
    <source>
        <dbReference type="ARBA" id="ARBA00022842"/>
    </source>
</evidence>
<dbReference type="AlphaFoldDB" id="A0A2N6SDK1"/>
<evidence type="ECO:0000256" key="7">
    <source>
        <dbReference type="ARBA" id="ARBA00022763"/>
    </source>
</evidence>
<comment type="function">
    <text evidence="12">Poorly processive, error-prone DNA polymerase involved in untargeted mutagenesis. Copies undamaged DNA at stalled replication forks, which arise in vivo from mismatched or misaligned primer ends. These misaligned primers can be extended by PolIV. Exhibits no 3'-5' exonuclease (proofreading) activity. May be involved in translesional synthesis, in conjunction with the beta clamp from PolIII.</text>
</comment>
<dbReference type="GO" id="GO:0009432">
    <property type="term" value="P:SOS response"/>
    <property type="evidence" value="ECO:0007669"/>
    <property type="project" value="TreeGrafter"/>
</dbReference>
<organism evidence="14 15">
    <name type="scientific">Gemella sanguinis</name>
    <dbReference type="NCBI Taxonomy" id="84135"/>
    <lineage>
        <taxon>Bacteria</taxon>
        <taxon>Bacillati</taxon>
        <taxon>Bacillota</taxon>
        <taxon>Bacilli</taxon>
        <taxon>Bacillales</taxon>
        <taxon>Gemellaceae</taxon>
        <taxon>Gemella</taxon>
    </lineage>
</organism>
<dbReference type="STRING" id="84135.GCA_001052115_00911"/>
<comment type="similarity">
    <text evidence="1 12">Belongs to the DNA polymerase type-Y family.</text>
</comment>
<dbReference type="GO" id="GO:0000287">
    <property type="term" value="F:magnesium ion binding"/>
    <property type="evidence" value="ECO:0007669"/>
    <property type="project" value="UniProtKB-UniRule"/>
</dbReference>
<dbReference type="GO" id="GO:0003684">
    <property type="term" value="F:damaged DNA binding"/>
    <property type="evidence" value="ECO:0007669"/>
    <property type="project" value="InterPro"/>
</dbReference>
<dbReference type="Proteomes" id="UP000235670">
    <property type="component" value="Unassembled WGS sequence"/>
</dbReference>
<keyword evidence="7 12" id="KW-0227">DNA damage</keyword>
<dbReference type="EMBL" id="PNGT01000008">
    <property type="protein sequence ID" value="PMC52004.1"/>
    <property type="molecule type" value="Genomic_DNA"/>
</dbReference>
<evidence type="ECO:0000256" key="1">
    <source>
        <dbReference type="ARBA" id="ARBA00010945"/>
    </source>
</evidence>
<dbReference type="Pfam" id="PF11799">
    <property type="entry name" value="IMS_C"/>
    <property type="match status" value="1"/>
</dbReference>
<evidence type="ECO:0000256" key="2">
    <source>
        <dbReference type="ARBA" id="ARBA00022457"/>
    </source>
</evidence>
<evidence type="ECO:0000256" key="5">
    <source>
        <dbReference type="ARBA" id="ARBA00022705"/>
    </source>
</evidence>
<dbReference type="GO" id="GO:0042276">
    <property type="term" value="P:error-prone translesion synthesis"/>
    <property type="evidence" value="ECO:0007669"/>
    <property type="project" value="TreeGrafter"/>
</dbReference>
<dbReference type="Gene3D" id="3.30.1490.100">
    <property type="entry name" value="DNA polymerase, Y-family, little finger domain"/>
    <property type="match status" value="1"/>
</dbReference>
<keyword evidence="10 12" id="KW-0234">DNA repair</keyword>
<keyword evidence="3 12" id="KW-0808">Transferase</keyword>
<evidence type="ECO:0000256" key="12">
    <source>
        <dbReference type="HAMAP-Rule" id="MF_01113"/>
    </source>
</evidence>
<dbReference type="Gene3D" id="3.30.70.270">
    <property type="match status" value="1"/>
</dbReference>
<comment type="subunit">
    <text evidence="12">Monomer.</text>
</comment>
<dbReference type="FunFam" id="3.30.1490.100:FF:000004">
    <property type="entry name" value="DNA polymerase IV"/>
    <property type="match status" value="1"/>
</dbReference>
<keyword evidence="9 12" id="KW-0239">DNA-directed DNA polymerase</keyword>
<dbReference type="InterPro" id="IPR043502">
    <property type="entry name" value="DNA/RNA_pol_sf"/>
</dbReference>
<dbReference type="FunFam" id="3.40.1170.60:FF:000003">
    <property type="entry name" value="DNA polymerase eta"/>
    <property type="match status" value="1"/>
</dbReference>
<dbReference type="InterPro" id="IPR043128">
    <property type="entry name" value="Rev_trsase/Diguanyl_cyclase"/>
</dbReference>
<dbReference type="Gene3D" id="3.40.1170.60">
    <property type="match status" value="1"/>
</dbReference>
<evidence type="ECO:0000313" key="14">
    <source>
        <dbReference type="EMBL" id="PMC52004.1"/>
    </source>
</evidence>
<feature type="binding site" evidence="12">
    <location>
        <position position="9"/>
    </location>
    <ligand>
        <name>Mg(2+)</name>
        <dbReference type="ChEBI" id="CHEBI:18420"/>
    </ligand>
</feature>
<evidence type="ECO:0000313" key="15">
    <source>
        <dbReference type="Proteomes" id="UP000235670"/>
    </source>
</evidence>
<dbReference type="InterPro" id="IPR050116">
    <property type="entry name" value="DNA_polymerase-Y"/>
</dbReference>
<dbReference type="Pfam" id="PF00817">
    <property type="entry name" value="IMS"/>
    <property type="match status" value="1"/>
</dbReference>
<dbReference type="SUPFAM" id="SSF100879">
    <property type="entry name" value="Lesion bypass DNA polymerase (Y-family), little finger domain"/>
    <property type="match status" value="1"/>
</dbReference>
<keyword evidence="6 12" id="KW-0479">Metal-binding</keyword>
<dbReference type="GO" id="GO:0005829">
    <property type="term" value="C:cytosol"/>
    <property type="evidence" value="ECO:0007669"/>
    <property type="project" value="TreeGrafter"/>
</dbReference>
<comment type="caution">
    <text evidence="14">The sequence shown here is derived from an EMBL/GenBank/DDBJ whole genome shotgun (WGS) entry which is preliminary data.</text>
</comment>
<dbReference type="InterPro" id="IPR001126">
    <property type="entry name" value="UmuC"/>
</dbReference>
<reference evidence="14 15" key="1">
    <citation type="submission" date="2017-09" db="EMBL/GenBank/DDBJ databases">
        <title>Bacterial strain isolated from the female urinary microbiota.</title>
        <authorList>
            <person name="Thomas-White K."/>
            <person name="Kumar N."/>
            <person name="Forster S."/>
            <person name="Putonti C."/>
            <person name="Lawley T."/>
            <person name="Wolfe A.J."/>
        </authorList>
    </citation>
    <scope>NUCLEOTIDE SEQUENCE [LARGE SCALE GENOMIC DNA]</scope>
    <source>
        <strain evidence="14 15">UMB0186</strain>
    </source>
</reference>
<dbReference type="NCBIfam" id="NF002677">
    <property type="entry name" value="PRK02406.1"/>
    <property type="match status" value="1"/>
</dbReference>
<keyword evidence="12" id="KW-0238">DNA-binding</keyword>
<dbReference type="PANTHER" id="PTHR11076:SF33">
    <property type="entry name" value="DNA POLYMERASE KAPPA"/>
    <property type="match status" value="1"/>
</dbReference>
<dbReference type="EC" id="2.7.7.7" evidence="12"/>
<dbReference type="GO" id="GO:0006281">
    <property type="term" value="P:DNA repair"/>
    <property type="evidence" value="ECO:0007669"/>
    <property type="project" value="UniProtKB-UniRule"/>
</dbReference>
<feature type="site" description="Substrate discrimination" evidence="12">
    <location>
        <position position="14"/>
    </location>
</feature>
<dbReference type="InterPro" id="IPR017961">
    <property type="entry name" value="DNA_pol_Y-fam_little_finger"/>
</dbReference>
<feature type="active site" evidence="12">
    <location>
        <position position="106"/>
    </location>
</feature>
<dbReference type="PROSITE" id="PS50173">
    <property type="entry name" value="UMUC"/>
    <property type="match status" value="1"/>
</dbReference>
<keyword evidence="8 12" id="KW-0460">Magnesium</keyword>
<dbReference type="CDD" id="cd03586">
    <property type="entry name" value="PolY_Pol_IV_kappa"/>
    <property type="match status" value="1"/>
</dbReference>
<keyword evidence="5 12" id="KW-0235">DNA replication</keyword>
<dbReference type="NCBIfam" id="NF002492">
    <property type="entry name" value="PRK01810.1"/>
    <property type="match status" value="1"/>
</dbReference>
<evidence type="ECO:0000259" key="13">
    <source>
        <dbReference type="PROSITE" id="PS50173"/>
    </source>
</evidence>
<accession>A0A2N6SDK1</accession>
<keyword evidence="4 12" id="KW-0548">Nucleotidyltransferase</keyword>
<comment type="cofactor">
    <cofactor evidence="12">
        <name>Mg(2+)</name>
        <dbReference type="ChEBI" id="CHEBI:18420"/>
    </cofactor>
    <text evidence="12">Binds 2 magnesium ions per subunit.</text>
</comment>
<sequence>MSRVIAHIDMNCFYASVEEKYNPELRGKPLAIAGTVKTRHGIIVTSNYEARKLGIKTTMRVGDARKICPTIKFLQPDMEKYQRESKLIFDLIREYTTKVEVVSVDEAYIDLSEFEEPIKVIATIQRRIYKQLGMPSSVGVSFNKFFAKMGSDLKKPLGFTIINKKNYKSILWDMGIGEMHGCGKSATKKLKKMGISTIGDLANANEVLLHSILGIQGLRLKKCANGEDNRELKYTVERKSIGNSKTFSEDLLEEIEIKNQLRKLSEKVSNRAKSRNYVGNNISIVIRSSDFKNITRSKKISDYIDNTDDIYNNALELVLENYDFSYPIRLLGVSLNDIKKKDNLKVQLDIFDKKSYKEEEEFRKLSKKLKMEFGDNIITDFNNLDGKKGKTIITTSFSKDFLE</sequence>
<keyword evidence="2 12" id="KW-0515">Mutator protein</keyword>
<evidence type="ECO:0000256" key="6">
    <source>
        <dbReference type="ARBA" id="ARBA00022723"/>
    </source>
</evidence>
<evidence type="ECO:0000256" key="11">
    <source>
        <dbReference type="ARBA" id="ARBA00049244"/>
    </source>
</evidence>
<dbReference type="InterPro" id="IPR036775">
    <property type="entry name" value="DNA_pol_Y-fam_lit_finger_sf"/>
</dbReference>
<dbReference type="GO" id="GO:0003887">
    <property type="term" value="F:DNA-directed DNA polymerase activity"/>
    <property type="evidence" value="ECO:0007669"/>
    <property type="project" value="UniProtKB-UniRule"/>
</dbReference>
<evidence type="ECO:0000256" key="9">
    <source>
        <dbReference type="ARBA" id="ARBA00022932"/>
    </source>
</evidence>
<evidence type="ECO:0000256" key="10">
    <source>
        <dbReference type="ARBA" id="ARBA00023204"/>
    </source>
</evidence>
<feature type="domain" description="UmuC" evidence="13">
    <location>
        <begin position="5"/>
        <end position="183"/>
    </location>
</feature>
<dbReference type="OrthoDB" id="9808813at2"/>
<dbReference type="GO" id="GO:0006261">
    <property type="term" value="P:DNA-templated DNA replication"/>
    <property type="evidence" value="ECO:0007669"/>
    <property type="project" value="UniProtKB-UniRule"/>
</dbReference>
<feature type="binding site" evidence="12">
    <location>
        <position position="105"/>
    </location>
    <ligand>
        <name>Mg(2+)</name>
        <dbReference type="ChEBI" id="CHEBI:18420"/>
    </ligand>
</feature>
<comment type="subcellular location">
    <subcellularLocation>
        <location evidence="12">Cytoplasm</location>
    </subcellularLocation>
</comment>
<evidence type="ECO:0000256" key="4">
    <source>
        <dbReference type="ARBA" id="ARBA00022695"/>
    </source>
</evidence>
<dbReference type="RefSeq" id="WP_102190132.1">
    <property type="nucleotide sequence ID" value="NZ_CAUTAO010000001.1"/>
</dbReference>
<dbReference type="Gene3D" id="1.10.150.20">
    <property type="entry name" value="5' to 3' exonuclease, C-terminal subdomain"/>
    <property type="match status" value="1"/>
</dbReference>
<protein>
    <recommendedName>
        <fullName evidence="12">DNA polymerase IV</fullName>
        <shortName evidence="12">Pol IV</shortName>
        <ecNumber evidence="12">2.7.7.7</ecNumber>
    </recommendedName>
</protein>
<name>A0A2N6SDK1_9BACL</name>
<dbReference type="HAMAP" id="MF_01113">
    <property type="entry name" value="DNApol_IV"/>
    <property type="match status" value="1"/>
</dbReference>